<evidence type="ECO:0000256" key="4">
    <source>
        <dbReference type="ARBA" id="ARBA00022723"/>
    </source>
</evidence>
<evidence type="ECO:0000256" key="8">
    <source>
        <dbReference type="PIRSR" id="PIRSR602402-1"/>
    </source>
</evidence>
<dbReference type="GO" id="GO:0005506">
    <property type="term" value="F:iron ion binding"/>
    <property type="evidence" value="ECO:0007669"/>
    <property type="project" value="InterPro"/>
</dbReference>
<evidence type="ECO:0000256" key="10">
    <source>
        <dbReference type="SAM" id="Phobius"/>
    </source>
</evidence>
<gene>
    <name evidence="11" type="ORF">LTR84_008653</name>
</gene>
<dbReference type="Proteomes" id="UP001358417">
    <property type="component" value="Unassembled WGS sequence"/>
</dbReference>
<dbReference type="InterPro" id="IPR002974">
    <property type="entry name" value="Cyt_P450_E_CYP52_ascomycetes"/>
</dbReference>
<reference evidence="11 12" key="1">
    <citation type="submission" date="2023-08" db="EMBL/GenBank/DDBJ databases">
        <title>Black Yeasts Isolated from many extreme environments.</title>
        <authorList>
            <person name="Coleine C."/>
            <person name="Stajich J.E."/>
            <person name="Selbmann L."/>
        </authorList>
    </citation>
    <scope>NUCLEOTIDE SEQUENCE [LARGE SCALE GENOMIC DNA]</scope>
    <source>
        <strain evidence="11 12">CCFEE 5792</strain>
    </source>
</reference>
<dbReference type="RefSeq" id="XP_064701795.1">
    <property type="nucleotide sequence ID" value="XM_064852198.1"/>
</dbReference>
<dbReference type="PRINTS" id="PR00464">
    <property type="entry name" value="EP450II"/>
</dbReference>
<feature type="transmembrane region" description="Helical" evidence="10">
    <location>
        <begin position="12"/>
        <end position="33"/>
    </location>
</feature>
<evidence type="ECO:0000256" key="3">
    <source>
        <dbReference type="ARBA" id="ARBA00022617"/>
    </source>
</evidence>
<dbReference type="InterPro" id="IPR002402">
    <property type="entry name" value="Cyt_P450_E_grp-II"/>
</dbReference>
<keyword evidence="10" id="KW-0472">Membrane</keyword>
<evidence type="ECO:0000256" key="5">
    <source>
        <dbReference type="ARBA" id="ARBA00023002"/>
    </source>
</evidence>
<evidence type="ECO:0000256" key="1">
    <source>
        <dbReference type="ARBA" id="ARBA00001971"/>
    </source>
</evidence>
<evidence type="ECO:0000256" key="2">
    <source>
        <dbReference type="ARBA" id="ARBA00010617"/>
    </source>
</evidence>
<sequence length="538" mass="60961">MPLQAPEPMNRHVIAAIGLVAASFCYYFLSSFISCRRHARRARALGCLPTTQRPHRFPLGLDLVWALIQADRDHIVPTHLLDVYHELGDKATWVQNAFGSTAYFTADPLNIKALLATQFQDFELGSQRRGTFFPMLGNGIFTADGKAWEHSRALLRPQFARQQVADLQLEEAHVQDLFRHLPAGDGGWTECVDLVPLFFRLTLDSATEFLFGQSVGSQIAALPSHESKSQVVGSLDWSSFGLAFDLGTKALGERGRLADLYFLYNPKYFRESCKAVHKFADYYVNLALTNDTSPTGAEHKDTGKEWEKDRYIFLNELLKHTRDPIELRSQLLNILLAGRDTTAGLLGFTFLLLARHPDIYKKLRAVIVNDFGSYQRPKNLTFESLKACTYLHHILSETLRLCPMVPFNSRQATKDTTIARGGGSDGNSPVYIKKGEEVNYSVHIMHHRADIWGPDVEKFKPDRWIGRKPGWEFLPFNGGPRICLGQQFALTEAAYVVVRMLQRYDRIQTNETDPIMRYQYSLTTSPLKVPVRLHEAVV</sequence>
<name>A0AAV9MXB7_9EURO</name>
<keyword evidence="10" id="KW-1133">Transmembrane helix</keyword>
<dbReference type="AlphaFoldDB" id="A0AAV9MXB7"/>
<evidence type="ECO:0000256" key="9">
    <source>
        <dbReference type="RuleBase" id="RU000461"/>
    </source>
</evidence>
<dbReference type="GeneID" id="89976816"/>
<comment type="cofactor">
    <cofactor evidence="1 8">
        <name>heme</name>
        <dbReference type="ChEBI" id="CHEBI:30413"/>
    </cofactor>
</comment>
<dbReference type="InterPro" id="IPR001128">
    <property type="entry name" value="Cyt_P450"/>
</dbReference>
<organism evidence="11 12">
    <name type="scientific">Exophiala bonariae</name>
    <dbReference type="NCBI Taxonomy" id="1690606"/>
    <lineage>
        <taxon>Eukaryota</taxon>
        <taxon>Fungi</taxon>
        <taxon>Dikarya</taxon>
        <taxon>Ascomycota</taxon>
        <taxon>Pezizomycotina</taxon>
        <taxon>Eurotiomycetes</taxon>
        <taxon>Chaetothyriomycetidae</taxon>
        <taxon>Chaetothyriales</taxon>
        <taxon>Herpotrichiellaceae</taxon>
        <taxon>Exophiala</taxon>
    </lineage>
</organism>
<evidence type="ECO:0000256" key="7">
    <source>
        <dbReference type="ARBA" id="ARBA00023033"/>
    </source>
</evidence>
<dbReference type="PRINTS" id="PR00385">
    <property type="entry name" value="P450"/>
</dbReference>
<dbReference type="CDD" id="cd11063">
    <property type="entry name" value="CYP52"/>
    <property type="match status" value="1"/>
</dbReference>
<dbReference type="SUPFAM" id="SSF48264">
    <property type="entry name" value="Cytochrome P450"/>
    <property type="match status" value="1"/>
</dbReference>
<evidence type="ECO:0000313" key="12">
    <source>
        <dbReference type="Proteomes" id="UP001358417"/>
    </source>
</evidence>
<keyword evidence="5 9" id="KW-0560">Oxidoreductase</keyword>
<keyword evidence="7 9" id="KW-0503">Monooxygenase</keyword>
<keyword evidence="4 8" id="KW-0479">Metal-binding</keyword>
<proteinExistence type="inferred from homology"/>
<dbReference type="GO" id="GO:0020037">
    <property type="term" value="F:heme binding"/>
    <property type="evidence" value="ECO:0007669"/>
    <property type="project" value="InterPro"/>
</dbReference>
<dbReference type="PANTHER" id="PTHR24287:SF1">
    <property type="entry name" value="P450, PUTATIVE (EUROFUNG)-RELATED"/>
    <property type="match status" value="1"/>
</dbReference>
<protein>
    <recommendedName>
        <fullName evidence="13">Cytochrome P450 alkane hydroxylase</fullName>
    </recommendedName>
</protein>
<comment type="similarity">
    <text evidence="2 9">Belongs to the cytochrome P450 family.</text>
</comment>
<comment type="caution">
    <text evidence="11">The sequence shown here is derived from an EMBL/GenBank/DDBJ whole genome shotgun (WGS) entry which is preliminary data.</text>
</comment>
<evidence type="ECO:0000313" key="11">
    <source>
        <dbReference type="EMBL" id="KAK5046196.1"/>
    </source>
</evidence>
<accession>A0AAV9MXB7</accession>
<dbReference type="InterPro" id="IPR047146">
    <property type="entry name" value="Cyt_P450_E_CYP52_fungi"/>
</dbReference>
<keyword evidence="6 8" id="KW-0408">Iron</keyword>
<dbReference type="Pfam" id="PF00067">
    <property type="entry name" value="p450"/>
    <property type="match status" value="1"/>
</dbReference>
<dbReference type="PRINTS" id="PR01239">
    <property type="entry name" value="EP450IICYP52"/>
</dbReference>
<dbReference type="InterPro" id="IPR036396">
    <property type="entry name" value="Cyt_P450_sf"/>
</dbReference>
<keyword evidence="10" id="KW-0812">Transmembrane</keyword>
<dbReference type="EMBL" id="JAVRRD010000032">
    <property type="protein sequence ID" value="KAK5046196.1"/>
    <property type="molecule type" value="Genomic_DNA"/>
</dbReference>
<evidence type="ECO:0008006" key="13">
    <source>
        <dbReference type="Google" id="ProtNLM"/>
    </source>
</evidence>
<keyword evidence="3 8" id="KW-0349">Heme</keyword>
<feature type="binding site" description="axial binding residue" evidence="8">
    <location>
        <position position="483"/>
    </location>
    <ligand>
        <name>heme</name>
        <dbReference type="ChEBI" id="CHEBI:30413"/>
    </ligand>
    <ligandPart>
        <name>Fe</name>
        <dbReference type="ChEBI" id="CHEBI:18248"/>
    </ligandPart>
</feature>
<dbReference type="InterPro" id="IPR017972">
    <property type="entry name" value="Cyt_P450_CS"/>
</dbReference>
<keyword evidence="12" id="KW-1185">Reference proteome</keyword>
<evidence type="ECO:0000256" key="6">
    <source>
        <dbReference type="ARBA" id="ARBA00023004"/>
    </source>
</evidence>
<dbReference type="PROSITE" id="PS00086">
    <property type="entry name" value="CYTOCHROME_P450"/>
    <property type="match status" value="1"/>
</dbReference>
<dbReference type="Gene3D" id="1.10.630.10">
    <property type="entry name" value="Cytochrome P450"/>
    <property type="match status" value="1"/>
</dbReference>
<dbReference type="GO" id="GO:0016712">
    <property type="term" value="F:oxidoreductase activity, acting on paired donors, with incorporation or reduction of molecular oxygen, reduced flavin or flavoprotein as one donor, and incorporation of one atom of oxygen"/>
    <property type="evidence" value="ECO:0007669"/>
    <property type="project" value="InterPro"/>
</dbReference>
<dbReference type="PANTHER" id="PTHR24287">
    <property type="entry name" value="P450, PUTATIVE (EUROFUNG)-RELATED"/>
    <property type="match status" value="1"/>
</dbReference>